<dbReference type="PANTHER" id="PTHR11575:SF24">
    <property type="entry name" value="5'-NUCLEOTIDASE"/>
    <property type="match status" value="1"/>
</dbReference>
<dbReference type="Pfam" id="PF00149">
    <property type="entry name" value="Metallophos"/>
    <property type="match status" value="1"/>
</dbReference>
<evidence type="ECO:0000256" key="2">
    <source>
        <dbReference type="SAM" id="SignalP"/>
    </source>
</evidence>
<dbReference type="PROSITE" id="PS00786">
    <property type="entry name" value="5_NUCLEOTIDASE_2"/>
    <property type="match status" value="1"/>
</dbReference>
<organism evidence="4 5">
    <name type="scientific">Candidatus Bacteroides intestinipullorum</name>
    <dbReference type="NCBI Taxonomy" id="2838471"/>
    <lineage>
        <taxon>Bacteria</taxon>
        <taxon>Pseudomonadati</taxon>
        <taxon>Bacteroidota</taxon>
        <taxon>Bacteroidia</taxon>
        <taxon>Bacteroidales</taxon>
        <taxon>Bacteroidaceae</taxon>
        <taxon>Bacteroides</taxon>
    </lineage>
</organism>
<protein>
    <submittedName>
        <fullName evidence="4">Metallophosphatase</fullName>
    </submittedName>
</protein>
<accession>A0A9E2KFC0</accession>
<dbReference type="InterPro" id="IPR004843">
    <property type="entry name" value="Calcineurin-like_PHP"/>
</dbReference>
<dbReference type="GO" id="GO:0046872">
    <property type="term" value="F:metal ion binding"/>
    <property type="evidence" value="ECO:0007669"/>
    <property type="project" value="InterPro"/>
</dbReference>
<comment type="caution">
    <text evidence="4">The sequence shown here is derived from an EMBL/GenBank/DDBJ whole genome shotgun (WGS) entry which is preliminary data.</text>
</comment>
<name>A0A9E2KFC0_9BACE</name>
<evidence type="ECO:0000256" key="1">
    <source>
        <dbReference type="ARBA" id="ARBA00006654"/>
    </source>
</evidence>
<dbReference type="InterPro" id="IPR029052">
    <property type="entry name" value="Metallo-depent_PP-like"/>
</dbReference>
<dbReference type="Proteomes" id="UP000824236">
    <property type="component" value="Unassembled WGS sequence"/>
</dbReference>
<dbReference type="CDD" id="cd00845">
    <property type="entry name" value="MPP_UshA_N_like"/>
    <property type="match status" value="1"/>
</dbReference>
<comment type="similarity">
    <text evidence="1">Belongs to the 5'-nucleotidase family.</text>
</comment>
<reference evidence="4" key="1">
    <citation type="journal article" date="2021" name="PeerJ">
        <title>Extensive microbial diversity within the chicken gut microbiome revealed by metagenomics and culture.</title>
        <authorList>
            <person name="Gilroy R."/>
            <person name="Ravi A."/>
            <person name="Getino M."/>
            <person name="Pursley I."/>
            <person name="Horton D.L."/>
            <person name="Alikhan N.F."/>
            <person name="Baker D."/>
            <person name="Gharbi K."/>
            <person name="Hall N."/>
            <person name="Watson M."/>
            <person name="Adriaenssens E.M."/>
            <person name="Foster-Nyarko E."/>
            <person name="Jarju S."/>
            <person name="Secka A."/>
            <person name="Antonio M."/>
            <person name="Oren A."/>
            <person name="Chaudhuri R.R."/>
            <person name="La Ragione R."/>
            <person name="Hildebrand F."/>
            <person name="Pallen M.J."/>
        </authorList>
    </citation>
    <scope>NUCLEOTIDE SEQUENCE</scope>
    <source>
        <strain evidence="4">B3-3758</strain>
    </source>
</reference>
<gene>
    <name evidence="4" type="ORF">H9791_01940</name>
</gene>
<dbReference type="GO" id="GO:0000166">
    <property type="term" value="F:nucleotide binding"/>
    <property type="evidence" value="ECO:0007669"/>
    <property type="project" value="InterPro"/>
</dbReference>
<evidence type="ECO:0000259" key="3">
    <source>
        <dbReference type="Pfam" id="PF00149"/>
    </source>
</evidence>
<feature type="signal peptide" evidence="2">
    <location>
        <begin position="1"/>
        <end position="20"/>
    </location>
</feature>
<sequence>MKKLFLLCFCLVLLVPGMEARHPLKELFVLHTSDTHSRIEPLDPHSADPNAGRGGAARRAAFVRQYRTRHPDVLLLDCGDISQGTPYYNLFRGELEVRMMNLMRYDAMAIGNHEFDYGLENMARLFRMADFPVVCANYDFRGTPLEGLVRPYVIIRRGGVRIGIFGLSPRLEGLVQADKCEGVAFLDPVDVADRVVKTLRTEEKCDVVICLSHLGMLGMDSPDVGDEILVSRTTGIDLVLGGHTHTYMEHPAFLTNAEGAPVPVMHTGKNGAYVGELKLELERE</sequence>
<dbReference type="AlphaFoldDB" id="A0A9E2KFC0"/>
<dbReference type="GO" id="GO:0016788">
    <property type="term" value="F:hydrolase activity, acting on ester bonds"/>
    <property type="evidence" value="ECO:0007669"/>
    <property type="project" value="InterPro"/>
</dbReference>
<dbReference type="PANTHER" id="PTHR11575">
    <property type="entry name" value="5'-NUCLEOTIDASE-RELATED"/>
    <property type="match status" value="1"/>
</dbReference>
<feature type="chain" id="PRO_5039150372" evidence="2">
    <location>
        <begin position="21"/>
        <end position="284"/>
    </location>
</feature>
<dbReference type="InterPro" id="IPR006179">
    <property type="entry name" value="5_nucleotidase/apyrase"/>
</dbReference>
<evidence type="ECO:0000313" key="5">
    <source>
        <dbReference type="Proteomes" id="UP000824236"/>
    </source>
</evidence>
<evidence type="ECO:0000313" key="4">
    <source>
        <dbReference type="EMBL" id="MBU3813259.1"/>
    </source>
</evidence>
<dbReference type="GO" id="GO:0009166">
    <property type="term" value="P:nucleotide catabolic process"/>
    <property type="evidence" value="ECO:0007669"/>
    <property type="project" value="InterPro"/>
</dbReference>
<feature type="domain" description="Calcineurin-like phosphoesterase" evidence="3">
    <location>
        <begin position="29"/>
        <end position="247"/>
    </location>
</feature>
<dbReference type="PRINTS" id="PR01607">
    <property type="entry name" value="APYRASEFAMLY"/>
</dbReference>
<dbReference type="SUPFAM" id="SSF56300">
    <property type="entry name" value="Metallo-dependent phosphatases"/>
    <property type="match status" value="1"/>
</dbReference>
<dbReference type="InterPro" id="IPR006146">
    <property type="entry name" value="5'-Nucleotdase_CS"/>
</dbReference>
<keyword evidence="2" id="KW-0732">Signal</keyword>
<proteinExistence type="inferred from homology"/>
<dbReference type="Gene3D" id="3.60.21.10">
    <property type="match status" value="1"/>
</dbReference>
<dbReference type="PROSITE" id="PS00785">
    <property type="entry name" value="5_NUCLEOTIDASE_1"/>
    <property type="match status" value="1"/>
</dbReference>
<dbReference type="EMBL" id="JAHLFO010000019">
    <property type="protein sequence ID" value="MBU3813259.1"/>
    <property type="molecule type" value="Genomic_DNA"/>
</dbReference>
<reference evidence="4" key="2">
    <citation type="submission" date="2021-04" db="EMBL/GenBank/DDBJ databases">
        <authorList>
            <person name="Gilroy R."/>
        </authorList>
    </citation>
    <scope>NUCLEOTIDE SEQUENCE</scope>
    <source>
        <strain evidence="4">B3-3758</strain>
    </source>
</reference>